<keyword evidence="1" id="KW-0862">Zinc</keyword>
<dbReference type="InterPro" id="IPR039258">
    <property type="entry name" value="ZNF511"/>
</dbReference>
<sequence>MHTQLAVGENDPVIMTKRSREVDDDPTENDGNGGRASGSPAKIIELDLDNSAPATSTTMQCSLPPHRLLSLPSAEDFDTHYAKEHTNRCASCGKNFPSPRYLSLHIDENHNPVREALAAKGEKTYACFIEDCEKLCSTPQKRRLHLIDKHMFPKVYNFRIIDQGLDKTSSLLHAGQRRRVSTTDSNAHRRRASLLPSNSAVSEDTVEPSKANGYQSKREGGRGRVDGNATSVDELEQSFAALQFVPPSVQARQRHKRSTG</sequence>
<organism evidence="4 5">
    <name type="scientific">Lithohypha guttulata</name>
    <dbReference type="NCBI Taxonomy" id="1690604"/>
    <lineage>
        <taxon>Eukaryota</taxon>
        <taxon>Fungi</taxon>
        <taxon>Dikarya</taxon>
        <taxon>Ascomycota</taxon>
        <taxon>Pezizomycotina</taxon>
        <taxon>Eurotiomycetes</taxon>
        <taxon>Chaetothyriomycetidae</taxon>
        <taxon>Chaetothyriales</taxon>
        <taxon>Trichomeriaceae</taxon>
        <taxon>Lithohypha</taxon>
    </lineage>
</organism>
<dbReference type="PROSITE" id="PS00028">
    <property type="entry name" value="ZINC_FINGER_C2H2_1"/>
    <property type="match status" value="1"/>
</dbReference>
<evidence type="ECO:0000256" key="2">
    <source>
        <dbReference type="SAM" id="MobiDB-lite"/>
    </source>
</evidence>
<dbReference type="PROSITE" id="PS50157">
    <property type="entry name" value="ZINC_FINGER_C2H2_2"/>
    <property type="match status" value="1"/>
</dbReference>
<keyword evidence="5" id="KW-1185">Reference proteome</keyword>
<proteinExistence type="predicted"/>
<feature type="domain" description="C2H2-type" evidence="3">
    <location>
        <begin position="87"/>
        <end position="115"/>
    </location>
</feature>
<dbReference type="SMART" id="SM00355">
    <property type="entry name" value="ZnF_C2H2"/>
    <property type="match status" value="2"/>
</dbReference>
<dbReference type="Proteomes" id="UP001345013">
    <property type="component" value="Unassembled WGS sequence"/>
</dbReference>
<evidence type="ECO:0000313" key="5">
    <source>
        <dbReference type="Proteomes" id="UP001345013"/>
    </source>
</evidence>
<dbReference type="EMBL" id="JAVRRG010000017">
    <property type="protein sequence ID" value="KAK5097679.1"/>
    <property type="molecule type" value="Genomic_DNA"/>
</dbReference>
<evidence type="ECO:0000256" key="1">
    <source>
        <dbReference type="PROSITE-ProRule" id="PRU00042"/>
    </source>
</evidence>
<dbReference type="InterPro" id="IPR013087">
    <property type="entry name" value="Znf_C2H2_type"/>
</dbReference>
<keyword evidence="1" id="KW-0479">Metal-binding</keyword>
<feature type="region of interest" description="Disordered" evidence="2">
    <location>
        <begin position="1"/>
        <end position="40"/>
    </location>
</feature>
<accession>A0ABR0KIN4</accession>
<dbReference type="Gene3D" id="3.30.160.60">
    <property type="entry name" value="Classic Zinc Finger"/>
    <property type="match status" value="1"/>
</dbReference>
<gene>
    <name evidence="4" type="ORF">LTR24_002145</name>
</gene>
<comment type="caution">
    <text evidence="4">The sequence shown here is derived from an EMBL/GenBank/DDBJ whole genome shotgun (WGS) entry which is preliminary data.</text>
</comment>
<evidence type="ECO:0000313" key="4">
    <source>
        <dbReference type="EMBL" id="KAK5097679.1"/>
    </source>
</evidence>
<dbReference type="PANTHER" id="PTHR21354">
    <property type="entry name" value="ZINC FINGER PROTEIN 511"/>
    <property type="match status" value="1"/>
</dbReference>
<keyword evidence="1" id="KW-0863">Zinc-finger</keyword>
<name>A0ABR0KIN4_9EURO</name>
<feature type="compositionally biased region" description="Basic and acidic residues" evidence="2">
    <location>
        <begin position="216"/>
        <end position="225"/>
    </location>
</feature>
<protein>
    <recommendedName>
        <fullName evidence="3">C2H2-type domain-containing protein</fullName>
    </recommendedName>
</protein>
<feature type="region of interest" description="Disordered" evidence="2">
    <location>
        <begin position="174"/>
        <end position="229"/>
    </location>
</feature>
<dbReference type="PANTHER" id="PTHR21354:SF0">
    <property type="entry name" value="ZINC FINGER PROTEIN 511"/>
    <property type="match status" value="1"/>
</dbReference>
<evidence type="ECO:0000259" key="3">
    <source>
        <dbReference type="PROSITE" id="PS50157"/>
    </source>
</evidence>
<reference evidence="4 5" key="1">
    <citation type="submission" date="2023-08" db="EMBL/GenBank/DDBJ databases">
        <title>Black Yeasts Isolated from many extreme environments.</title>
        <authorList>
            <person name="Coleine C."/>
            <person name="Stajich J.E."/>
            <person name="Selbmann L."/>
        </authorList>
    </citation>
    <scope>NUCLEOTIDE SEQUENCE [LARGE SCALE GENOMIC DNA]</scope>
    <source>
        <strain evidence="4 5">CCFEE 5885</strain>
    </source>
</reference>